<keyword evidence="2" id="KW-1185">Reference proteome</keyword>
<evidence type="ECO:0000313" key="2">
    <source>
        <dbReference type="Proteomes" id="UP000323597"/>
    </source>
</evidence>
<organism evidence="1 2">
    <name type="scientific">Gossypium mustelinum</name>
    <name type="common">Cotton</name>
    <name type="synonym">Gossypium caicoense</name>
    <dbReference type="NCBI Taxonomy" id="34275"/>
    <lineage>
        <taxon>Eukaryota</taxon>
        <taxon>Viridiplantae</taxon>
        <taxon>Streptophyta</taxon>
        <taxon>Embryophyta</taxon>
        <taxon>Tracheophyta</taxon>
        <taxon>Spermatophyta</taxon>
        <taxon>Magnoliopsida</taxon>
        <taxon>eudicotyledons</taxon>
        <taxon>Gunneridae</taxon>
        <taxon>Pentapetalae</taxon>
        <taxon>rosids</taxon>
        <taxon>malvids</taxon>
        <taxon>Malvales</taxon>
        <taxon>Malvaceae</taxon>
        <taxon>Malvoideae</taxon>
        <taxon>Gossypium</taxon>
    </lineage>
</organism>
<evidence type="ECO:0000313" key="1">
    <source>
        <dbReference type="EMBL" id="TYI74879.1"/>
    </source>
</evidence>
<protein>
    <submittedName>
        <fullName evidence="1">Uncharacterized protein</fullName>
    </submittedName>
</protein>
<accession>A0A5D2UBD1</accession>
<proteinExistence type="predicted"/>
<dbReference type="AlphaFoldDB" id="A0A5D2UBD1"/>
<gene>
    <name evidence="1" type="ORF">E1A91_D07G235400v1</name>
</gene>
<sequence>MLVFWIPKTPGTILENATHRVGVGTIILNMIKERFCI</sequence>
<name>A0A5D2UBD1_GOSMU</name>
<dbReference type="EMBL" id="CM017655">
    <property type="protein sequence ID" value="TYI74879.1"/>
    <property type="molecule type" value="Genomic_DNA"/>
</dbReference>
<reference evidence="1 2" key="1">
    <citation type="submission" date="2019-07" db="EMBL/GenBank/DDBJ databases">
        <title>WGS assembly of Gossypium mustelinum.</title>
        <authorList>
            <person name="Chen Z.J."/>
            <person name="Sreedasyam A."/>
            <person name="Ando A."/>
            <person name="Song Q."/>
            <person name="De L."/>
            <person name="Hulse-Kemp A."/>
            <person name="Ding M."/>
            <person name="Ye W."/>
            <person name="Kirkbride R."/>
            <person name="Jenkins J."/>
            <person name="Plott C."/>
            <person name="Lovell J."/>
            <person name="Lin Y.-M."/>
            <person name="Vaughn R."/>
            <person name="Liu B."/>
            <person name="Li W."/>
            <person name="Simpson S."/>
            <person name="Scheffler B."/>
            <person name="Saski C."/>
            <person name="Grover C."/>
            <person name="Hu G."/>
            <person name="Conover J."/>
            <person name="Carlson J."/>
            <person name="Shu S."/>
            <person name="Boston L."/>
            <person name="Williams M."/>
            <person name="Peterson D."/>
            <person name="Mcgee K."/>
            <person name="Jones D."/>
            <person name="Wendel J."/>
            <person name="Stelly D."/>
            <person name="Grimwood J."/>
            <person name="Schmutz J."/>
        </authorList>
    </citation>
    <scope>NUCLEOTIDE SEQUENCE [LARGE SCALE GENOMIC DNA]</scope>
    <source>
        <strain evidence="1">1408120.09</strain>
    </source>
</reference>
<dbReference type="Proteomes" id="UP000323597">
    <property type="component" value="Chromosome D07"/>
</dbReference>